<reference evidence="2" key="2">
    <citation type="submission" date="2018-10" db="UniProtKB">
        <authorList>
            <consortium name="EnsemblPlants"/>
        </authorList>
    </citation>
    <scope>IDENTIFICATION</scope>
</reference>
<dbReference type="Gramene" id="TraesCAD_scaffold_032678_01G000100.1">
    <property type="protein sequence ID" value="TraesCAD_scaffold_032678_01G000100.1"/>
    <property type="gene ID" value="TraesCAD_scaffold_032678_01G000100"/>
</dbReference>
<dbReference type="Gramene" id="TraesWEE_scaffold_102799_01G000100.1">
    <property type="protein sequence ID" value="TraesWEE_scaffold_102799_01G000100.1"/>
    <property type="gene ID" value="TraesWEE_scaffold_102799_01G000100"/>
</dbReference>
<evidence type="ECO:0000313" key="3">
    <source>
        <dbReference type="Proteomes" id="UP000019116"/>
    </source>
</evidence>
<proteinExistence type="predicted"/>
<evidence type="ECO:0000256" key="1">
    <source>
        <dbReference type="SAM" id="SignalP"/>
    </source>
</evidence>
<dbReference type="AlphaFoldDB" id="A0A3B6RPV1"/>
<dbReference type="Gramene" id="TraesARI7A03G04004770.1">
    <property type="protein sequence ID" value="TraesARI7A03G04004770.1.CDS1"/>
    <property type="gene ID" value="TraesARI7A03G04004770"/>
</dbReference>
<keyword evidence="1" id="KW-0732">Signal</keyword>
<evidence type="ECO:0000313" key="2">
    <source>
        <dbReference type="EnsemblPlants" id="TraesCS7A02G544500.1.cds1"/>
    </source>
</evidence>
<accession>A0A3B6RPV1</accession>
<dbReference type="Gramene" id="TraesCS7A02G544500.1">
    <property type="protein sequence ID" value="TraesCS7A02G544500.1.cds1"/>
    <property type="gene ID" value="TraesCS7A02G544500"/>
</dbReference>
<dbReference type="Gramene" id="TraesROB_scaffold_058607_01G000100.1">
    <property type="protein sequence ID" value="TraesROB_scaffold_058607_01G000100.1"/>
    <property type="gene ID" value="TraesROB_scaffold_058607_01G000100"/>
</dbReference>
<dbReference type="Gramene" id="TraesCLE_scaffold_116429_01G000100.1">
    <property type="protein sequence ID" value="TraesCLE_scaffold_116429_01G000100.1"/>
    <property type="gene ID" value="TraesCLE_scaffold_116429_01G000100"/>
</dbReference>
<keyword evidence="3" id="KW-1185">Reference proteome</keyword>
<dbReference type="Gramene" id="TraesRN7A0101320200.1">
    <property type="protein sequence ID" value="TraesRN7A0101320200.1"/>
    <property type="gene ID" value="TraesRN7A0101320200"/>
</dbReference>
<sequence>MFFSTKTCIATIMVLALVLAHQGTVDSSRLFPNSHGCPDGYHLTCYVLRSSGVCRCMRDHRLVDHESTVARNSLVSPQIACPEGQVWIGKFGHCSVK</sequence>
<name>A0A3B6RPV1_WHEAT</name>
<dbReference type="Gramene" id="TraesSTA7A03G04025320.1">
    <property type="protein sequence ID" value="TraesSTA7A03G04025320.1.CDS1"/>
    <property type="gene ID" value="TraesSTA7A03G04025320"/>
</dbReference>
<dbReference type="Gramene" id="TraesLDM7A03G04033590.1">
    <property type="protein sequence ID" value="TraesLDM7A03G04033590.1.CDS1"/>
    <property type="gene ID" value="TraesLDM7A03G04033590"/>
</dbReference>
<dbReference type="Gramene" id="TraesJUL7A03G04067360.1">
    <property type="protein sequence ID" value="TraesJUL7A03G04067360.1.CDS1"/>
    <property type="gene ID" value="TraesJUL7A03G04067360"/>
</dbReference>
<dbReference type="Gramene" id="TraesLAC7A03G03982190.1">
    <property type="protein sequence ID" value="TraesLAC7A03G03982190.1.CDS1"/>
    <property type="gene ID" value="TraesLAC7A03G03982190"/>
</dbReference>
<dbReference type="Gramene" id="TraesCS7A03G1325700.1">
    <property type="protein sequence ID" value="TraesCS7A03G1325700.1.CDS1"/>
    <property type="gene ID" value="TraesCS7A03G1325700"/>
</dbReference>
<dbReference type="Gramene" id="TraesMAC7A03G04025860.1">
    <property type="protein sequence ID" value="TraesMAC7A03G04025860.1.CDS1"/>
    <property type="gene ID" value="TraesMAC7A03G04025860"/>
</dbReference>
<dbReference type="Gramene" id="TraesPARA_EIv1.0_2357920.1">
    <property type="protein sequence ID" value="TraesPARA_EIv1.0_2357920.1.CDS1"/>
    <property type="gene ID" value="TraesPARA_EIv1.0_2357920"/>
</dbReference>
<dbReference type="EnsemblPlants" id="TraesCS7A02G544500.1">
    <property type="protein sequence ID" value="TraesCS7A02G544500.1.cds1"/>
    <property type="gene ID" value="TraesCS7A02G544500"/>
</dbReference>
<reference evidence="2" key="1">
    <citation type="submission" date="2018-08" db="EMBL/GenBank/DDBJ databases">
        <authorList>
            <person name="Rossello M."/>
        </authorList>
    </citation>
    <scope>NUCLEOTIDE SEQUENCE [LARGE SCALE GENOMIC DNA]</scope>
    <source>
        <strain evidence="2">cv. Chinese Spring</strain>
    </source>
</reference>
<dbReference type="Proteomes" id="UP000019116">
    <property type="component" value="Chromosome 7A"/>
</dbReference>
<protein>
    <recommendedName>
        <fullName evidence="4">Secreted protein</fullName>
    </recommendedName>
</protein>
<dbReference type="Gramene" id="TraesNOR7A03G04073720.1">
    <property type="protein sequence ID" value="TraesNOR7A03G04073720.1.CDS1"/>
    <property type="gene ID" value="TraesNOR7A03G04073720"/>
</dbReference>
<feature type="signal peptide" evidence="1">
    <location>
        <begin position="1"/>
        <end position="27"/>
    </location>
</feature>
<evidence type="ECO:0008006" key="4">
    <source>
        <dbReference type="Google" id="ProtNLM"/>
    </source>
</evidence>
<feature type="chain" id="PRO_5043180306" description="Secreted protein" evidence="1">
    <location>
        <begin position="28"/>
        <end position="97"/>
    </location>
</feature>
<dbReference type="Gramene" id="TraesJAG7A03G04012190.1">
    <property type="protein sequence ID" value="TraesJAG7A03G04012190.1.CDS1"/>
    <property type="gene ID" value="TraesJAG7A03G04012190"/>
</dbReference>
<organism evidence="2">
    <name type="scientific">Triticum aestivum</name>
    <name type="common">Wheat</name>
    <dbReference type="NCBI Taxonomy" id="4565"/>
    <lineage>
        <taxon>Eukaryota</taxon>
        <taxon>Viridiplantae</taxon>
        <taxon>Streptophyta</taxon>
        <taxon>Embryophyta</taxon>
        <taxon>Tracheophyta</taxon>
        <taxon>Spermatophyta</taxon>
        <taxon>Magnoliopsida</taxon>
        <taxon>Liliopsida</taxon>
        <taxon>Poales</taxon>
        <taxon>Poaceae</taxon>
        <taxon>BOP clade</taxon>
        <taxon>Pooideae</taxon>
        <taxon>Triticodae</taxon>
        <taxon>Triticeae</taxon>
        <taxon>Triticinae</taxon>
        <taxon>Triticum</taxon>
    </lineage>
</organism>